<keyword evidence="11" id="KW-1185">Reference proteome</keyword>
<gene>
    <name evidence="10" type="ORF">AB6A40_008915</name>
</gene>
<dbReference type="AlphaFoldDB" id="A0ABD6EQT7"/>
<keyword evidence="2" id="KW-0880">Kelch repeat</keyword>
<keyword evidence="3" id="KW-0597">Phosphoprotein</keyword>
<feature type="region of interest" description="Disordered" evidence="8">
    <location>
        <begin position="612"/>
        <end position="670"/>
    </location>
</feature>
<organism evidence="10 11">
    <name type="scientific">Gnathostoma spinigerum</name>
    <dbReference type="NCBI Taxonomy" id="75299"/>
    <lineage>
        <taxon>Eukaryota</taxon>
        <taxon>Metazoa</taxon>
        <taxon>Ecdysozoa</taxon>
        <taxon>Nematoda</taxon>
        <taxon>Chromadorea</taxon>
        <taxon>Rhabditida</taxon>
        <taxon>Spirurina</taxon>
        <taxon>Gnathostomatomorpha</taxon>
        <taxon>Gnathostomatoidea</taxon>
        <taxon>Gnathostomatidae</taxon>
        <taxon>Gnathostoma</taxon>
    </lineage>
</organism>
<evidence type="ECO:0000256" key="3">
    <source>
        <dbReference type="ARBA" id="ARBA00022553"/>
    </source>
</evidence>
<dbReference type="GO" id="GO:0045893">
    <property type="term" value="P:positive regulation of DNA-templated transcription"/>
    <property type="evidence" value="ECO:0007669"/>
    <property type="project" value="UniProtKB-ARBA"/>
</dbReference>
<feature type="compositionally biased region" description="Polar residues" evidence="8">
    <location>
        <begin position="727"/>
        <end position="749"/>
    </location>
</feature>
<feature type="compositionally biased region" description="Low complexity" evidence="8">
    <location>
        <begin position="644"/>
        <end position="654"/>
    </location>
</feature>
<evidence type="ECO:0000256" key="7">
    <source>
        <dbReference type="ARBA" id="ARBA00023306"/>
    </source>
</evidence>
<feature type="region of interest" description="Disordered" evidence="8">
    <location>
        <begin position="725"/>
        <end position="760"/>
    </location>
</feature>
<sequence length="896" mass="96498">MCSEQTSSAPPVASNTLLEKSHTKWKKIINAAGPTPRPRHGHRAVAIKDLMIVFGGGNEGIVDELHVYNTATNQWFVPAVRGDVPPGCAAYGIVCDGTRIYIFGGMIEYGRYSSDLYELQASRWEWRHLRARPPKSGHPGPCPRLGHSFTLASNQVCYVFGGLANDSADYKTNIPRYLNDLFAIDLRCGSNNLQWECPQTYGSPPPGRESHTAVLYEAGRPQLIIYGGMNGCRLGDVWLLDIESMSWSNPVVQGACPLPRSLHSANLIGDRMFVFGGWVPMTIDDMKLQLNEKEWKCTNTLAVLNLSTLCWEESTREVIGEGVPRARAGHSAVVINKRLYVWSGRDGYRKAWNNQVCCKDMWYLETDRPLPPGRVQLVRASVSGLEVSWGSVPTAEAYLLQLQKYANARYSDETSKPSSCRVTISKSSVGGKVISIQRPNGNQPMKLTRSRAPSGMYVSQPTSGQYLRVVAASKAGQGTGPKTVVVTKASGNGVSTAHKLLLVQQHNSAISNPITHESTVPVVESSPNCTVSTVGSKVATSITSHSRTISTQGTTYTTPMAPSLDFQSGLPQNLLDETVADSESGIGTMVDGTGSVQMMSDDSEKSLGITKAESCPHKAETRKEQSEQFGERQKTELMPVPGTSSMDSATSLSSEITSTSCTDPRITTQSTSDNLSSLLAQKIARSQATREQGASCAATVEPMTNVHVKLEDSAALSACSRSEDKASTSSENTPADPSPSDCCSANDVTAKTDEEPASAGSSIAFSPLQSLGEHTTYQHVTSETSSSACVGTPKWTDNGSSMVVSISQNASVESPIHSSSAVLPATEPPKIASGKTDVGQSWGKQSTTFDVIVLPFPYELDLLVVRKLCGRTLFLFVETSMQLEDDVVFAFLTSPS</sequence>
<evidence type="ECO:0000313" key="11">
    <source>
        <dbReference type="Proteomes" id="UP001608902"/>
    </source>
</evidence>
<evidence type="ECO:0000256" key="1">
    <source>
        <dbReference type="ARBA" id="ARBA00004123"/>
    </source>
</evidence>
<evidence type="ECO:0000256" key="6">
    <source>
        <dbReference type="ARBA" id="ARBA00023242"/>
    </source>
</evidence>
<comment type="subcellular location">
    <subcellularLocation>
        <location evidence="1">Nucleus</location>
    </subcellularLocation>
</comment>
<keyword evidence="6" id="KW-0539">Nucleus</keyword>
<dbReference type="EMBL" id="JBGFUD010008720">
    <property type="protein sequence ID" value="MFH4982206.1"/>
    <property type="molecule type" value="Genomic_DNA"/>
</dbReference>
<dbReference type="Pfam" id="PF13854">
    <property type="entry name" value="Kelch_HCF"/>
    <property type="match status" value="1"/>
</dbReference>
<comment type="caution">
    <text evidence="10">The sequence shown here is derived from an EMBL/GenBank/DDBJ whole genome shotgun (WGS) entry which is preliminary data.</text>
</comment>
<accession>A0ABD6EQT7</accession>
<dbReference type="PANTHER" id="PTHR46003">
    <property type="entry name" value="HOST CELL FACTOR"/>
    <property type="match status" value="1"/>
</dbReference>
<feature type="compositionally biased region" description="Basic and acidic residues" evidence="8">
    <location>
        <begin position="614"/>
        <end position="635"/>
    </location>
</feature>
<dbReference type="Gene3D" id="6.10.250.2590">
    <property type="match status" value="1"/>
</dbReference>
<evidence type="ECO:0000256" key="8">
    <source>
        <dbReference type="SAM" id="MobiDB-lite"/>
    </source>
</evidence>
<evidence type="ECO:0000256" key="2">
    <source>
        <dbReference type="ARBA" id="ARBA00022441"/>
    </source>
</evidence>
<evidence type="ECO:0000256" key="4">
    <source>
        <dbReference type="ARBA" id="ARBA00022737"/>
    </source>
</evidence>
<reference evidence="10 11" key="1">
    <citation type="submission" date="2024-08" db="EMBL/GenBank/DDBJ databases">
        <title>Gnathostoma spinigerum genome.</title>
        <authorList>
            <person name="Gonzalez-Bertolin B."/>
            <person name="Monzon S."/>
            <person name="Zaballos A."/>
            <person name="Jimenez P."/>
            <person name="Dekumyoy P."/>
            <person name="Varona S."/>
            <person name="Cuesta I."/>
            <person name="Sumanam S."/>
            <person name="Adisakwattana P."/>
            <person name="Gasser R.B."/>
            <person name="Hernandez-Gonzalez A."/>
            <person name="Young N.D."/>
            <person name="Perteguer M.J."/>
        </authorList>
    </citation>
    <scope>NUCLEOTIDE SEQUENCE [LARGE SCALE GENOMIC DNA]</scope>
    <source>
        <strain evidence="10">AL3</strain>
        <tissue evidence="10">Liver</tissue>
    </source>
</reference>
<dbReference type="Gene3D" id="2.120.10.80">
    <property type="entry name" value="Kelch-type beta propeller"/>
    <property type="match status" value="2"/>
</dbReference>
<dbReference type="InterPro" id="IPR015915">
    <property type="entry name" value="Kelch-typ_b-propeller"/>
</dbReference>
<dbReference type="InterPro" id="IPR059124">
    <property type="entry name" value="Kelch_HCF"/>
</dbReference>
<feature type="domain" description="Host cell factor Kelch-repeats" evidence="9">
    <location>
        <begin position="23"/>
        <end position="365"/>
    </location>
</feature>
<dbReference type="Proteomes" id="UP001608902">
    <property type="component" value="Unassembled WGS sequence"/>
</dbReference>
<protein>
    <recommendedName>
        <fullName evidence="9">Host cell factor Kelch-repeats domain-containing protein</fullName>
    </recommendedName>
</protein>
<feature type="compositionally biased region" description="Polar residues" evidence="8">
    <location>
        <begin position="655"/>
        <end position="670"/>
    </location>
</feature>
<dbReference type="FunFam" id="2.120.10.80:FF:000015">
    <property type="entry name" value="host cell factor 1 isoform X1"/>
    <property type="match status" value="1"/>
</dbReference>
<dbReference type="GO" id="GO:0005634">
    <property type="term" value="C:nucleus"/>
    <property type="evidence" value="ECO:0007669"/>
    <property type="project" value="UniProtKB-SubCell"/>
</dbReference>
<keyword evidence="7" id="KW-0131">Cell cycle</keyword>
<evidence type="ECO:0000259" key="9">
    <source>
        <dbReference type="Pfam" id="PF13854"/>
    </source>
</evidence>
<dbReference type="InterPro" id="IPR043536">
    <property type="entry name" value="HCF1/2"/>
</dbReference>
<dbReference type="FunFam" id="2.120.10.80:FF:000008">
    <property type="entry name" value="host cell factor 1 isoform X1"/>
    <property type="match status" value="1"/>
</dbReference>
<keyword evidence="4" id="KW-0677">Repeat</keyword>
<evidence type="ECO:0000313" key="10">
    <source>
        <dbReference type="EMBL" id="MFH4982206.1"/>
    </source>
</evidence>
<keyword evidence="5" id="KW-0068">Autocatalytic cleavage</keyword>
<dbReference type="SUPFAM" id="SSF117281">
    <property type="entry name" value="Kelch motif"/>
    <property type="match status" value="1"/>
</dbReference>
<dbReference type="PANTHER" id="PTHR46003:SF1">
    <property type="entry name" value="HOST CELL FACTOR"/>
    <property type="match status" value="1"/>
</dbReference>
<name>A0ABD6EQT7_9BILA</name>
<proteinExistence type="predicted"/>
<evidence type="ECO:0000256" key="5">
    <source>
        <dbReference type="ARBA" id="ARBA00022813"/>
    </source>
</evidence>